<dbReference type="EMBL" id="PCRP01000004">
    <property type="protein sequence ID" value="PIP24017.1"/>
    <property type="molecule type" value="Genomic_DNA"/>
</dbReference>
<evidence type="ECO:0000256" key="2">
    <source>
        <dbReference type="ARBA" id="ARBA00022801"/>
    </source>
</evidence>
<reference evidence="3 4" key="1">
    <citation type="submission" date="2017-09" db="EMBL/GenBank/DDBJ databases">
        <title>Depth-based differentiation of microbial function through sediment-hosted aquifers and enrichment of novel symbionts in the deep terrestrial subsurface.</title>
        <authorList>
            <person name="Probst A.J."/>
            <person name="Ladd B."/>
            <person name="Jarett J.K."/>
            <person name="Geller-Mcgrath D.E."/>
            <person name="Sieber C.M."/>
            <person name="Emerson J.B."/>
            <person name="Anantharaman K."/>
            <person name="Thomas B.C."/>
            <person name="Malmstrom R."/>
            <person name="Stieglmeier M."/>
            <person name="Klingl A."/>
            <person name="Woyke T."/>
            <person name="Ryan C.M."/>
            <person name="Banfield J.F."/>
        </authorList>
    </citation>
    <scope>NUCLEOTIDE SEQUENCE [LARGE SCALE GENOMIC DNA]</scope>
    <source>
        <strain evidence="3">CG23_combo_of_CG06-09_8_20_14_all_38_19</strain>
    </source>
</reference>
<dbReference type="GO" id="GO:0005737">
    <property type="term" value="C:cytoplasm"/>
    <property type="evidence" value="ECO:0007669"/>
    <property type="project" value="TreeGrafter"/>
</dbReference>
<dbReference type="InterPro" id="IPR029001">
    <property type="entry name" value="ITPase-like_fam"/>
</dbReference>
<dbReference type="PANTHER" id="PTHR11067:SF9">
    <property type="entry name" value="INOSINE TRIPHOSPHATE PYROPHOSPHATASE"/>
    <property type="match status" value="1"/>
</dbReference>
<protein>
    <recommendedName>
        <fullName evidence="5">Non-canonical purine NTP pyrophosphatase</fullName>
    </recommendedName>
</protein>
<proteinExistence type="inferred from homology"/>
<sequence length="317" mass="36641">MEFKELLSEFKKLAFPEGKYVIYDSGPLGARGIRRVHDLDVVVTNDLYQELLKKYPETRKDATKFLRIVKFITIGNIEVIPADCSLIENIEKSIKEADIIEGIRFVRLKDLVIWKRKMARPKDFEDIKLIENYLMDKERTITFVTANKNKVREFEEILGFSINNIALDLDEIQAVEVEKVVEHKVKQAFEKLKKQVIVEDTGLYIESLKGLPGALAKLFDKTIGYGELCKLVLDNRKALAKTVIGYFDGVEYRNFIGEIEGLIAKEAKGDNNFGWDIIFIPKGFNITFAQMSPEEKHKISMRKIALEKFKEFLRHKL</sequence>
<comment type="caution">
    <text evidence="3">The sequence shown here is derived from an EMBL/GenBank/DDBJ whole genome shotgun (WGS) entry which is preliminary data.</text>
</comment>
<dbReference type="AlphaFoldDB" id="A0A2G9YXS1"/>
<dbReference type="GO" id="GO:0047429">
    <property type="term" value="F:nucleoside triphosphate diphosphatase activity"/>
    <property type="evidence" value="ECO:0007669"/>
    <property type="project" value="InterPro"/>
</dbReference>
<dbReference type="Gene3D" id="3.90.950.10">
    <property type="match status" value="1"/>
</dbReference>
<name>A0A2G9YXS1_9BACT</name>
<evidence type="ECO:0000313" key="3">
    <source>
        <dbReference type="EMBL" id="PIP24017.1"/>
    </source>
</evidence>
<dbReference type="InterPro" id="IPR002637">
    <property type="entry name" value="RdgB/HAM1"/>
</dbReference>
<dbReference type="GO" id="GO:0009143">
    <property type="term" value="P:nucleoside triphosphate catabolic process"/>
    <property type="evidence" value="ECO:0007669"/>
    <property type="project" value="InterPro"/>
</dbReference>
<evidence type="ECO:0000256" key="1">
    <source>
        <dbReference type="ARBA" id="ARBA00008023"/>
    </source>
</evidence>
<dbReference type="Proteomes" id="UP000230273">
    <property type="component" value="Unassembled WGS sequence"/>
</dbReference>
<comment type="similarity">
    <text evidence="1">Belongs to the HAM1 NTPase family.</text>
</comment>
<evidence type="ECO:0008006" key="5">
    <source>
        <dbReference type="Google" id="ProtNLM"/>
    </source>
</evidence>
<dbReference type="CDD" id="cd00515">
    <property type="entry name" value="HAM1"/>
    <property type="match status" value="1"/>
</dbReference>
<organism evidence="3 4">
    <name type="scientific">Candidatus Nealsonbacteria bacterium CG23_combo_of_CG06-09_8_20_14_all_38_19</name>
    <dbReference type="NCBI Taxonomy" id="1974721"/>
    <lineage>
        <taxon>Bacteria</taxon>
        <taxon>Candidatus Nealsoniibacteriota</taxon>
    </lineage>
</organism>
<keyword evidence="2" id="KW-0378">Hydrolase</keyword>
<gene>
    <name evidence="3" type="ORF">COX36_00335</name>
</gene>
<dbReference type="Pfam" id="PF01725">
    <property type="entry name" value="Ham1p_like"/>
    <property type="match status" value="1"/>
</dbReference>
<dbReference type="PANTHER" id="PTHR11067">
    <property type="entry name" value="INOSINE TRIPHOSPHATE PYROPHOSPHATASE/HAM1 PROTEIN"/>
    <property type="match status" value="1"/>
</dbReference>
<dbReference type="SUPFAM" id="SSF52972">
    <property type="entry name" value="ITPase-like"/>
    <property type="match status" value="1"/>
</dbReference>
<accession>A0A2G9YXS1</accession>
<evidence type="ECO:0000313" key="4">
    <source>
        <dbReference type="Proteomes" id="UP000230273"/>
    </source>
</evidence>